<dbReference type="GO" id="GO:0022904">
    <property type="term" value="P:respiratory electron transport chain"/>
    <property type="evidence" value="ECO:0007669"/>
    <property type="project" value="InterPro"/>
</dbReference>
<dbReference type="STRING" id="1348774.AB433_13195"/>
<gene>
    <name evidence="15" type="ORF">AB433_13195</name>
</gene>
<comment type="similarity">
    <text evidence="12">Belongs to the cytochrome b561 family.</text>
</comment>
<keyword evidence="16" id="KW-1185">Reference proteome</keyword>
<dbReference type="InterPro" id="IPR016174">
    <property type="entry name" value="Di-haem_cyt_TM"/>
</dbReference>
<proteinExistence type="inferred from homology"/>
<organism evidence="15 16">
    <name type="scientific">Croceicoccus naphthovorans</name>
    <dbReference type="NCBI Taxonomy" id="1348774"/>
    <lineage>
        <taxon>Bacteria</taxon>
        <taxon>Pseudomonadati</taxon>
        <taxon>Pseudomonadota</taxon>
        <taxon>Alphaproteobacteria</taxon>
        <taxon>Sphingomonadales</taxon>
        <taxon>Erythrobacteraceae</taxon>
        <taxon>Croceicoccus</taxon>
    </lineage>
</organism>
<evidence type="ECO:0000256" key="4">
    <source>
        <dbReference type="ARBA" id="ARBA00022475"/>
    </source>
</evidence>
<dbReference type="OrthoDB" id="1247465at2"/>
<dbReference type="GO" id="GO:0005886">
    <property type="term" value="C:plasma membrane"/>
    <property type="evidence" value="ECO:0007669"/>
    <property type="project" value="UniProtKB-SubCell"/>
</dbReference>
<evidence type="ECO:0000256" key="7">
    <source>
        <dbReference type="ARBA" id="ARBA00022723"/>
    </source>
</evidence>
<feature type="transmembrane region" description="Helical" evidence="13">
    <location>
        <begin position="49"/>
        <end position="67"/>
    </location>
</feature>
<comment type="subcellular location">
    <subcellularLocation>
        <location evidence="2">Cell membrane</location>
        <topology evidence="2">Multi-pass membrane protein</topology>
    </subcellularLocation>
</comment>
<evidence type="ECO:0000256" key="6">
    <source>
        <dbReference type="ARBA" id="ARBA00022692"/>
    </source>
</evidence>
<keyword evidence="5" id="KW-0349">Heme</keyword>
<dbReference type="PANTHER" id="PTHR30529:SF1">
    <property type="entry name" value="CYTOCHROME B561 HOMOLOG 2"/>
    <property type="match status" value="1"/>
</dbReference>
<sequence length="175" mass="19333">MPYHGSDRYNAVARVLHWTIAVLLIGNLIGGLLHDALEDVVRIMPTHKAVGITVLALSIARLGWRIVSRTPPLPRDLPKWEIGAAHAAHTVLYILMIGLPLSGWIFSSAGKYPLSWFGLFDIPKFAVTKEDAIYGIAHEGHEVMAFVAIGLIVLHIGAALRHHFVLQDSVLRRML</sequence>
<dbReference type="Proteomes" id="UP000035287">
    <property type="component" value="Chromosome"/>
</dbReference>
<evidence type="ECO:0000256" key="2">
    <source>
        <dbReference type="ARBA" id="ARBA00004651"/>
    </source>
</evidence>
<comment type="cofactor">
    <cofactor evidence="1">
        <name>heme b</name>
        <dbReference type="ChEBI" id="CHEBI:60344"/>
    </cofactor>
</comment>
<feature type="transmembrane region" description="Helical" evidence="13">
    <location>
        <begin position="143"/>
        <end position="164"/>
    </location>
</feature>
<evidence type="ECO:0000256" key="8">
    <source>
        <dbReference type="ARBA" id="ARBA00022982"/>
    </source>
</evidence>
<evidence type="ECO:0000256" key="11">
    <source>
        <dbReference type="ARBA" id="ARBA00023136"/>
    </source>
</evidence>
<evidence type="ECO:0000256" key="12">
    <source>
        <dbReference type="ARBA" id="ARBA00037975"/>
    </source>
</evidence>
<dbReference type="Gene3D" id="1.20.950.20">
    <property type="entry name" value="Transmembrane di-heme cytochromes, Chain C"/>
    <property type="match status" value="1"/>
</dbReference>
<dbReference type="KEGG" id="cna:AB433_13195"/>
<keyword evidence="4" id="KW-1003">Cell membrane</keyword>
<dbReference type="GO" id="GO:0046872">
    <property type="term" value="F:metal ion binding"/>
    <property type="evidence" value="ECO:0007669"/>
    <property type="project" value="UniProtKB-KW"/>
</dbReference>
<dbReference type="GO" id="GO:0009055">
    <property type="term" value="F:electron transfer activity"/>
    <property type="evidence" value="ECO:0007669"/>
    <property type="project" value="InterPro"/>
</dbReference>
<evidence type="ECO:0000256" key="10">
    <source>
        <dbReference type="ARBA" id="ARBA00023004"/>
    </source>
</evidence>
<keyword evidence="10" id="KW-0408">Iron</keyword>
<evidence type="ECO:0000256" key="9">
    <source>
        <dbReference type="ARBA" id="ARBA00022989"/>
    </source>
</evidence>
<dbReference type="InterPro" id="IPR052168">
    <property type="entry name" value="Cytochrome_b561_oxidase"/>
</dbReference>
<feature type="domain" description="Cytochrome b561 bacterial/Ni-hydrogenase" evidence="14">
    <location>
        <begin position="8"/>
        <end position="175"/>
    </location>
</feature>
<evidence type="ECO:0000313" key="16">
    <source>
        <dbReference type="Proteomes" id="UP000035287"/>
    </source>
</evidence>
<evidence type="ECO:0000259" key="14">
    <source>
        <dbReference type="Pfam" id="PF01292"/>
    </source>
</evidence>
<keyword evidence="6 13" id="KW-0812">Transmembrane</keyword>
<dbReference type="Pfam" id="PF01292">
    <property type="entry name" value="Ni_hydr_CYTB"/>
    <property type="match status" value="1"/>
</dbReference>
<dbReference type="SUPFAM" id="SSF81342">
    <property type="entry name" value="Transmembrane di-heme cytochromes"/>
    <property type="match status" value="1"/>
</dbReference>
<accession>A0A0G3XMU2</accession>
<dbReference type="GO" id="GO:0020037">
    <property type="term" value="F:heme binding"/>
    <property type="evidence" value="ECO:0007669"/>
    <property type="project" value="TreeGrafter"/>
</dbReference>
<keyword evidence="7" id="KW-0479">Metal-binding</keyword>
<reference evidence="15 16" key="1">
    <citation type="submission" date="2015-06" db="EMBL/GenBank/DDBJ databases">
        <authorList>
            <person name="Zeng Y."/>
            <person name="Huang Y."/>
        </authorList>
    </citation>
    <scope>NUCLEOTIDE SEQUENCE [LARGE SCALE GENOMIC DNA]</scope>
    <source>
        <strain evidence="15 16">PQ-2</strain>
    </source>
</reference>
<dbReference type="InterPro" id="IPR011577">
    <property type="entry name" value="Cyt_b561_bac/Ni-Hgenase"/>
</dbReference>
<evidence type="ECO:0000313" key="15">
    <source>
        <dbReference type="EMBL" id="AKM11828.1"/>
    </source>
</evidence>
<evidence type="ECO:0000256" key="1">
    <source>
        <dbReference type="ARBA" id="ARBA00001970"/>
    </source>
</evidence>
<evidence type="ECO:0000256" key="3">
    <source>
        <dbReference type="ARBA" id="ARBA00022448"/>
    </source>
</evidence>
<keyword evidence="11 13" id="KW-0472">Membrane</keyword>
<feature type="transmembrane region" description="Helical" evidence="13">
    <location>
        <begin position="15"/>
        <end position="37"/>
    </location>
</feature>
<keyword evidence="3" id="KW-0813">Transport</keyword>
<name>A0A0G3XMU2_9SPHN</name>
<keyword evidence="8" id="KW-0249">Electron transport</keyword>
<dbReference type="EMBL" id="CP011770">
    <property type="protein sequence ID" value="AKM11828.1"/>
    <property type="molecule type" value="Genomic_DNA"/>
</dbReference>
<feature type="transmembrane region" description="Helical" evidence="13">
    <location>
        <begin position="87"/>
        <end position="106"/>
    </location>
</feature>
<keyword evidence="9 13" id="KW-1133">Transmembrane helix</keyword>
<dbReference type="AlphaFoldDB" id="A0A0G3XMU2"/>
<evidence type="ECO:0000256" key="5">
    <source>
        <dbReference type="ARBA" id="ARBA00022617"/>
    </source>
</evidence>
<protein>
    <submittedName>
        <fullName evidence="15">Cytochrome B561</fullName>
    </submittedName>
</protein>
<dbReference type="PATRIC" id="fig|1348774.3.peg.2773"/>
<evidence type="ECO:0000256" key="13">
    <source>
        <dbReference type="SAM" id="Phobius"/>
    </source>
</evidence>
<dbReference type="PANTHER" id="PTHR30529">
    <property type="entry name" value="CYTOCHROME B561"/>
    <property type="match status" value="1"/>
</dbReference>